<dbReference type="GO" id="GO:0005856">
    <property type="term" value="C:cytoskeleton"/>
    <property type="evidence" value="ECO:0007669"/>
    <property type="project" value="TreeGrafter"/>
</dbReference>
<evidence type="ECO:0000313" key="5">
    <source>
        <dbReference type="Proteomes" id="UP000789595"/>
    </source>
</evidence>
<feature type="compositionally biased region" description="Basic and acidic residues" evidence="2">
    <location>
        <begin position="568"/>
        <end position="633"/>
    </location>
</feature>
<feature type="region of interest" description="Disordered" evidence="2">
    <location>
        <begin position="720"/>
        <end position="873"/>
    </location>
</feature>
<dbReference type="SUPFAM" id="SSF47473">
    <property type="entry name" value="EF-hand"/>
    <property type="match status" value="1"/>
</dbReference>
<feature type="region of interest" description="Disordered" evidence="2">
    <location>
        <begin position="1646"/>
        <end position="1689"/>
    </location>
</feature>
<feature type="compositionally biased region" description="Acidic residues" evidence="2">
    <location>
        <begin position="458"/>
        <end position="474"/>
    </location>
</feature>
<dbReference type="PROSITE" id="PS50222">
    <property type="entry name" value="EF_HAND_2"/>
    <property type="match status" value="3"/>
</dbReference>
<feature type="compositionally biased region" description="Basic and acidic residues" evidence="2">
    <location>
        <begin position="483"/>
        <end position="557"/>
    </location>
</feature>
<dbReference type="SMART" id="SM00054">
    <property type="entry name" value="EFh"/>
    <property type="match status" value="3"/>
</dbReference>
<feature type="compositionally biased region" description="Low complexity" evidence="2">
    <location>
        <begin position="1656"/>
        <end position="1677"/>
    </location>
</feature>
<dbReference type="GO" id="GO:0005737">
    <property type="term" value="C:cytoplasm"/>
    <property type="evidence" value="ECO:0007669"/>
    <property type="project" value="TreeGrafter"/>
</dbReference>
<keyword evidence="1" id="KW-0106">Calcium</keyword>
<protein>
    <recommendedName>
        <fullName evidence="3">EF-hand domain-containing protein</fullName>
    </recommendedName>
</protein>
<organism evidence="4 5">
    <name type="scientific">Pelagomonas calceolata</name>
    <dbReference type="NCBI Taxonomy" id="35677"/>
    <lineage>
        <taxon>Eukaryota</taxon>
        <taxon>Sar</taxon>
        <taxon>Stramenopiles</taxon>
        <taxon>Ochrophyta</taxon>
        <taxon>Pelagophyceae</taxon>
        <taxon>Pelagomonadales</taxon>
        <taxon>Pelagomonadaceae</taxon>
        <taxon>Pelagomonas</taxon>
    </lineage>
</organism>
<feature type="compositionally biased region" description="Basic and acidic residues" evidence="2">
    <location>
        <begin position="1334"/>
        <end position="1345"/>
    </location>
</feature>
<feature type="region of interest" description="Disordered" evidence="2">
    <location>
        <begin position="447"/>
        <end position="678"/>
    </location>
</feature>
<feature type="domain" description="EF-hand" evidence="3">
    <location>
        <begin position="120"/>
        <end position="155"/>
    </location>
</feature>
<feature type="compositionally biased region" description="Basic and acidic residues" evidence="2">
    <location>
        <begin position="1045"/>
        <end position="1054"/>
    </location>
</feature>
<feature type="region of interest" description="Disordered" evidence="2">
    <location>
        <begin position="1182"/>
        <end position="1238"/>
    </location>
</feature>
<feature type="compositionally biased region" description="Basic residues" evidence="2">
    <location>
        <begin position="1565"/>
        <end position="1581"/>
    </location>
</feature>
<feature type="region of interest" description="Disordered" evidence="2">
    <location>
        <begin position="990"/>
        <end position="1013"/>
    </location>
</feature>
<dbReference type="PROSITE" id="PS00018">
    <property type="entry name" value="EF_HAND_1"/>
    <property type="match status" value="3"/>
</dbReference>
<dbReference type="Gene3D" id="1.10.238.10">
    <property type="entry name" value="EF-hand"/>
    <property type="match status" value="1"/>
</dbReference>
<dbReference type="Pfam" id="PF13499">
    <property type="entry name" value="EF-hand_7"/>
    <property type="match status" value="1"/>
</dbReference>
<dbReference type="PANTHER" id="PTHR45920:SF7">
    <property type="entry name" value="FORMIN-G"/>
    <property type="match status" value="1"/>
</dbReference>
<dbReference type="GO" id="GO:0030866">
    <property type="term" value="P:cortical actin cytoskeleton organization"/>
    <property type="evidence" value="ECO:0007669"/>
    <property type="project" value="TreeGrafter"/>
</dbReference>
<keyword evidence="5" id="KW-1185">Reference proteome</keyword>
<dbReference type="Proteomes" id="UP000789595">
    <property type="component" value="Unassembled WGS sequence"/>
</dbReference>
<dbReference type="PANTHER" id="PTHR45920">
    <property type="entry name" value="FORMIN HOMOLOGY 2 DOMAIN CONTAINING, ISOFORM I"/>
    <property type="match status" value="1"/>
</dbReference>
<sequence length="1689" mass="192403">MPRRRSRRRSVDYDLRERLTGRTLQYLDVDYLDSTGALINTTKYITLTKRKTAQKLWRNPHELVCLGSTKPSSPVEWNGFSRDHRTSKNAHALLHELRCFFDASYRLHQVRMATKAQMRTLDLGCVQLFEKYDLDGSGCIDRDELGKAIRHSLHLNIRETEVDVIMSEIDKDGGGDVDVDEFSAWLFAPSSEPWLDKKRRYPDDLLLLRRDIARFDPMVRKLLEGFWQVCDRDKSGSIDLEEYLFLHLNLYAAMNVEATQKEGWQDEARVVATREWDFDRQGHSSLNRDRFFTSFYQIVDAWLVGEPTTQAYVKFLCFLLDRITVQDDDPDDDGVRRVSLRWEADPLWLETLEPLADVLPEDNLDASLPDMERRLARGADKCIHAVPGLLEAVSGAGLDALLSTRPRIDGEVDLGEVFPADEASVHSEEDSVQQAVKAAVQEAFAARASSSSSSSSESDSEPEEPEPVEPEIVFEEPAVMTEEDNRLMEELEKRRRKNEEARRRKDFLANEQKKMEAKLEKKRLKEEAKQERKRLKAEAKAAAKEQKRAEREARKASAEVPVAEEPSWEEKLAAEEAKQATDAKAAKKRAKQEALERKRLRQQQRDVEKRKRLLEAEEKRAKREEAAAQKIKEAQASGDAARARNIQEELARANRASSEEEARLQRLQQEEDAQDELAAKLAAKEERRRRKAEARALEAEALREAKAERKRARELARLQQEVEIGSVQESSDDEEAAAWRRARKEDARRRKQEAKEAKRLAKLEKRRAKELEKQFEGDQLKAAAQAREERRLQQDLERRELAEAERLRRNEERSRRRQERLQEAQRLIEEAEQAGDAQKAEMITAELQREARASLERAQEEDAREERQDLKDHSIRLRMTEREWRQQCREEEAAERLAEREEAAAERRRERERLEAIAREERAKLAEAALARCEDASEIRRIKAELQKADAESKAELAAKNLAAQQELERQTRLTREKIEQEAALAREELRAQREEERRVEHENYAKRRLEREAQAASRIEEARLAGDAKAAEQIAKELAVANRRSREQLEEANRAAAEAQSREEAAEQRLLRRAARAEARRLKEKEAAMKRQLKYDEASKRRQQREAEDDALAEKMRKRQDEAEARRKLREEEAAAKIAEAKRVGDEKEALRLAAVKAEADRLEAEKLALEEDQLRMKRAALAEAARASREEVSLSRDSISLTDSSSESSSESDSSSDSSDGEEVPHTNKDAMFGLLRAKGAVHRRVTRNRKTADAIGRAGASVFGAPPKVEAKADMYRKRAQEERENVARWTPVAEPPRVQAPPVVVQTHIPEPVVVAPRIDVDWAAEVANARDDAGSEEACRRSVATSDGDLGVSKHQQRRHRLTRAYASRPSRRPSDARALPANTLSLGNDPVVRRDPYTQQDLPSSTLAEPEFNWETRYGLHEEEPNWAQALRSVLDKAREPRSLRHLRSVFLPEKGLSSGGCSVYTMPLHIRVEGAVDDQPSLQSSSSPLREPEPARAASPSSLATQPREAIKLPDLPSPGGTAEGPPMQRPRTPASALAVERARARQTFRGKPERQKREPRKALHTPKAKKPSHRMWDCDDPRFCEGTRQPDWALRLPSAGKMDACFLDASIGLLEASSTMARPATAARALSDFERLPVPDDNGFFPASPQSRGSPMSRGSRRFPSPGQSLQARQFFPPARG</sequence>
<feature type="region of interest" description="Disordered" evidence="2">
    <location>
        <begin position="1334"/>
        <end position="1410"/>
    </location>
</feature>
<dbReference type="InterPro" id="IPR002048">
    <property type="entry name" value="EF_hand_dom"/>
</dbReference>
<feature type="compositionally biased region" description="Basic and acidic residues" evidence="2">
    <location>
        <begin position="641"/>
        <end position="664"/>
    </location>
</feature>
<feature type="compositionally biased region" description="Basic and acidic residues" evidence="2">
    <location>
        <begin position="786"/>
        <end position="829"/>
    </location>
</feature>
<feature type="domain" description="EF-hand" evidence="3">
    <location>
        <begin position="218"/>
        <end position="253"/>
    </location>
</feature>
<dbReference type="InterPro" id="IPR018247">
    <property type="entry name" value="EF_Hand_1_Ca_BS"/>
</dbReference>
<feature type="compositionally biased region" description="Basic and acidic residues" evidence="2">
    <location>
        <begin position="743"/>
        <end position="779"/>
    </location>
</feature>
<reference evidence="4" key="1">
    <citation type="submission" date="2021-11" db="EMBL/GenBank/DDBJ databases">
        <authorList>
            <consortium name="Genoscope - CEA"/>
            <person name="William W."/>
        </authorList>
    </citation>
    <scope>NUCLEOTIDE SEQUENCE</scope>
</reference>
<gene>
    <name evidence="4" type="ORF">PECAL_6P12410</name>
</gene>
<feature type="region of interest" description="Disordered" evidence="2">
    <location>
        <begin position="1484"/>
        <end position="1590"/>
    </location>
</feature>
<feature type="compositionally biased region" description="Low complexity" evidence="2">
    <location>
        <begin position="1484"/>
        <end position="1496"/>
    </location>
</feature>
<dbReference type="CDD" id="cd00051">
    <property type="entry name" value="EFh"/>
    <property type="match status" value="1"/>
</dbReference>
<evidence type="ECO:0000256" key="2">
    <source>
        <dbReference type="SAM" id="MobiDB-lite"/>
    </source>
</evidence>
<dbReference type="EMBL" id="CAKKNE010000006">
    <property type="protein sequence ID" value="CAH0379613.1"/>
    <property type="molecule type" value="Genomic_DNA"/>
</dbReference>
<dbReference type="OrthoDB" id="201800at2759"/>
<feature type="compositionally biased region" description="Basic and acidic residues" evidence="2">
    <location>
        <begin position="1061"/>
        <end position="1131"/>
    </location>
</feature>
<feature type="compositionally biased region" description="Low complexity" evidence="2">
    <location>
        <begin position="1197"/>
        <end position="1220"/>
    </location>
</feature>
<evidence type="ECO:0000256" key="1">
    <source>
        <dbReference type="ARBA" id="ARBA00022837"/>
    </source>
</evidence>
<comment type="caution">
    <text evidence="4">The sequence shown here is derived from an EMBL/GenBank/DDBJ whole genome shotgun (WGS) entry which is preliminary data.</text>
</comment>
<feature type="region of interest" description="Disordered" evidence="2">
    <location>
        <begin position="1043"/>
        <end position="1131"/>
    </location>
</feature>
<dbReference type="GO" id="GO:0051015">
    <property type="term" value="F:actin filament binding"/>
    <property type="evidence" value="ECO:0007669"/>
    <property type="project" value="TreeGrafter"/>
</dbReference>
<proteinExistence type="predicted"/>
<feature type="compositionally biased region" description="Low complexity" evidence="2">
    <location>
        <begin position="447"/>
        <end position="457"/>
    </location>
</feature>
<dbReference type="InterPro" id="IPR011992">
    <property type="entry name" value="EF-hand-dom_pair"/>
</dbReference>
<name>A0A8J2WSZ2_9STRA</name>
<accession>A0A8J2WSZ2</accession>
<feature type="compositionally biased region" description="Basic and acidic residues" evidence="2">
    <location>
        <begin position="847"/>
        <end position="873"/>
    </location>
</feature>
<dbReference type="GO" id="GO:0005509">
    <property type="term" value="F:calcium ion binding"/>
    <property type="evidence" value="ECO:0007669"/>
    <property type="project" value="InterPro"/>
</dbReference>
<evidence type="ECO:0000313" key="4">
    <source>
        <dbReference type="EMBL" id="CAH0379613.1"/>
    </source>
</evidence>
<evidence type="ECO:0000259" key="3">
    <source>
        <dbReference type="PROSITE" id="PS50222"/>
    </source>
</evidence>
<feature type="domain" description="EF-hand" evidence="3">
    <location>
        <begin position="157"/>
        <end position="192"/>
    </location>
</feature>